<sequence>MGLTTTDAPELDPAKVIMAIISDLKQERAKGEYPNVLILPDRLLSSALPPRC</sequence>
<evidence type="ECO:0000313" key="2">
    <source>
        <dbReference type="Proteomes" id="UP000001194"/>
    </source>
</evidence>
<reference evidence="1 2" key="1">
    <citation type="journal article" date="2008" name="Nature">
        <title>The genome of Laccaria bicolor provides insights into mycorrhizal symbiosis.</title>
        <authorList>
            <person name="Martin F."/>
            <person name="Aerts A."/>
            <person name="Ahren D."/>
            <person name="Brun A."/>
            <person name="Danchin E.G.J."/>
            <person name="Duchaussoy F."/>
            <person name="Gibon J."/>
            <person name="Kohler A."/>
            <person name="Lindquist E."/>
            <person name="Pereda V."/>
            <person name="Salamov A."/>
            <person name="Shapiro H.J."/>
            <person name="Wuyts J."/>
            <person name="Blaudez D."/>
            <person name="Buee M."/>
            <person name="Brokstein P."/>
            <person name="Canbaeck B."/>
            <person name="Cohen D."/>
            <person name="Courty P.E."/>
            <person name="Coutinho P.M."/>
            <person name="Delaruelle C."/>
            <person name="Detter J.C."/>
            <person name="Deveau A."/>
            <person name="DiFazio S."/>
            <person name="Duplessis S."/>
            <person name="Fraissinet-Tachet L."/>
            <person name="Lucic E."/>
            <person name="Frey-Klett P."/>
            <person name="Fourrey C."/>
            <person name="Feussner I."/>
            <person name="Gay G."/>
            <person name="Grimwood J."/>
            <person name="Hoegger P.J."/>
            <person name="Jain P."/>
            <person name="Kilaru S."/>
            <person name="Labbe J."/>
            <person name="Lin Y.C."/>
            <person name="Legue V."/>
            <person name="Le Tacon F."/>
            <person name="Marmeisse R."/>
            <person name="Melayah D."/>
            <person name="Montanini B."/>
            <person name="Muratet M."/>
            <person name="Nehls U."/>
            <person name="Niculita-Hirzel H."/>
            <person name="Oudot-Le Secq M.P."/>
            <person name="Peter M."/>
            <person name="Quesneville H."/>
            <person name="Rajashekar B."/>
            <person name="Reich M."/>
            <person name="Rouhier N."/>
            <person name="Schmutz J."/>
            <person name="Yin T."/>
            <person name="Chalot M."/>
            <person name="Henrissat B."/>
            <person name="Kuees U."/>
            <person name="Lucas S."/>
            <person name="Van de Peer Y."/>
            <person name="Podila G.K."/>
            <person name="Polle A."/>
            <person name="Pukkila P.J."/>
            <person name="Richardson P.M."/>
            <person name="Rouze P."/>
            <person name="Sanders I.R."/>
            <person name="Stajich J.E."/>
            <person name="Tunlid A."/>
            <person name="Tuskan G."/>
            <person name="Grigoriev I.V."/>
        </authorList>
    </citation>
    <scope>NUCLEOTIDE SEQUENCE [LARGE SCALE GENOMIC DNA]</scope>
    <source>
        <strain evidence="2">S238N-H82 / ATCC MYA-4686</strain>
    </source>
</reference>
<accession>B0CNY7</accession>
<organism evidence="2">
    <name type="scientific">Laccaria bicolor (strain S238N-H82 / ATCC MYA-4686)</name>
    <name type="common">Bicoloured deceiver</name>
    <name type="synonym">Laccaria laccata var. bicolor</name>
    <dbReference type="NCBI Taxonomy" id="486041"/>
    <lineage>
        <taxon>Eukaryota</taxon>
        <taxon>Fungi</taxon>
        <taxon>Dikarya</taxon>
        <taxon>Basidiomycota</taxon>
        <taxon>Agaricomycotina</taxon>
        <taxon>Agaricomycetes</taxon>
        <taxon>Agaricomycetidae</taxon>
        <taxon>Agaricales</taxon>
        <taxon>Agaricineae</taxon>
        <taxon>Hydnangiaceae</taxon>
        <taxon>Laccaria</taxon>
    </lineage>
</organism>
<evidence type="ECO:0000313" key="1">
    <source>
        <dbReference type="EMBL" id="EDR15379.1"/>
    </source>
</evidence>
<dbReference type="Proteomes" id="UP000001194">
    <property type="component" value="Unassembled WGS sequence"/>
</dbReference>
<dbReference type="EMBL" id="DS547091">
    <property type="protein sequence ID" value="EDR15379.1"/>
    <property type="molecule type" value="Genomic_DNA"/>
</dbReference>
<gene>
    <name evidence="1" type="ORF">LACBIDRAFT_301635</name>
</gene>
<dbReference type="InParanoid" id="B0CNY7"/>
<dbReference type="RefSeq" id="XP_001873587.1">
    <property type="nucleotide sequence ID" value="XM_001873552.1"/>
</dbReference>
<dbReference type="GeneID" id="6069653"/>
<name>B0CNY7_LACBS</name>
<dbReference type="OrthoDB" id="10299524at2759"/>
<dbReference type="KEGG" id="lbc:LACBIDRAFT_301635"/>
<dbReference type="AlphaFoldDB" id="B0CNY7"/>
<proteinExistence type="predicted"/>
<protein>
    <submittedName>
        <fullName evidence="1">Predicted protein</fullName>
    </submittedName>
</protein>
<keyword evidence="2" id="KW-1185">Reference proteome</keyword>
<dbReference type="HOGENOM" id="CLU_3087616_0_0_1"/>